<dbReference type="EMBL" id="JBHSSK010000021">
    <property type="protein sequence ID" value="MFC6207138.1"/>
    <property type="molecule type" value="Genomic_DNA"/>
</dbReference>
<accession>A0ABW1SSE0</accession>
<dbReference type="RefSeq" id="WP_263853492.1">
    <property type="nucleotide sequence ID" value="NZ_JBHSSK010000021.1"/>
</dbReference>
<sequence length="43" mass="4809">MRKATDADGKIAIIKNEAGKNADLVFMLYNVRNFGRRLDLVVA</sequence>
<evidence type="ECO:0000313" key="1">
    <source>
        <dbReference type="EMBL" id="MFC6207138.1"/>
    </source>
</evidence>
<reference evidence="2" key="1">
    <citation type="journal article" date="2019" name="Int. J. Syst. Evol. Microbiol.">
        <title>The Global Catalogue of Microorganisms (GCM) 10K type strain sequencing project: providing services to taxonomists for standard genome sequencing and annotation.</title>
        <authorList>
            <consortium name="The Broad Institute Genomics Platform"/>
            <consortium name="The Broad Institute Genome Sequencing Center for Infectious Disease"/>
            <person name="Wu L."/>
            <person name="Ma J."/>
        </authorList>
    </citation>
    <scope>NUCLEOTIDE SEQUENCE [LARGE SCALE GENOMIC DNA]</scope>
    <source>
        <strain evidence="2">CCM 8905</strain>
    </source>
</reference>
<evidence type="ECO:0008006" key="3">
    <source>
        <dbReference type="Google" id="ProtNLM"/>
    </source>
</evidence>
<protein>
    <recommendedName>
        <fullName evidence="3">Transposase</fullName>
    </recommendedName>
</protein>
<proteinExistence type="predicted"/>
<dbReference type="Proteomes" id="UP001596254">
    <property type="component" value="Unassembled WGS sequence"/>
</dbReference>
<evidence type="ECO:0000313" key="2">
    <source>
        <dbReference type="Proteomes" id="UP001596254"/>
    </source>
</evidence>
<comment type="caution">
    <text evidence="1">The sequence shown here is derived from an EMBL/GenBank/DDBJ whole genome shotgun (WGS) entry which is preliminary data.</text>
</comment>
<name>A0ABW1SSE0_9LACO</name>
<organism evidence="1 2">
    <name type="scientific">Levilactobacillus tongjiangensis</name>
    <dbReference type="NCBI Taxonomy" id="2486023"/>
    <lineage>
        <taxon>Bacteria</taxon>
        <taxon>Bacillati</taxon>
        <taxon>Bacillota</taxon>
        <taxon>Bacilli</taxon>
        <taxon>Lactobacillales</taxon>
        <taxon>Lactobacillaceae</taxon>
        <taxon>Levilactobacillus</taxon>
    </lineage>
</organism>
<gene>
    <name evidence="1" type="ORF">ACFP1G_06555</name>
</gene>
<keyword evidence="2" id="KW-1185">Reference proteome</keyword>